<dbReference type="PANTHER" id="PTHR30619">
    <property type="entry name" value="DNA INTERNALIZATION/COMPETENCE PROTEIN COMEC/REC2"/>
    <property type="match status" value="1"/>
</dbReference>
<evidence type="ECO:0000313" key="2">
    <source>
        <dbReference type="Proteomes" id="UP001168694"/>
    </source>
</evidence>
<gene>
    <name evidence="1" type="ORF">QYF49_18260</name>
</gene>
<evidence type="ECO:0000313" key="1">
    <source>
        <dbReference type="EMBL" id="MDN4074921.1"/>
    </source>
</evidence>
<reference evidence="1" key="1">
    <citation type="submission" date="2023-06" db="EMBL/GenBank/DDBJ databases">
        <title>Draft Genome Sequences of Representative Paenibacillus Polymyxa, Bacillus cereus, Fictibacillus sp., and Brevibacillus agri Strains Isolated from Amazonian Dark Earth.</title>
        <authorList>
            <person name="Pellegrinetti T.A."/>
            <person name="Cunha I.C.M."/>
            <person name="Chaves M.G."/>
            <person name="Freitas A.S."/>
            <person name="Silva A.V.R."/>
            <person name="Tsai S.M."/>
            <person name="Mendes L.W."/>
        </authorList>
    </citation>
    <scope>NUCLEOTIDE SEQUENCE</scope>
    <source>
        <strain evidence="1">CENA-BCM004</strain>
    </source>
</reference>
<dbReference type="InterPro" id="IPR036866">
    <property type="entry name" value="RibonucZ/Hydroxyglut_hydro"/>
</dbReference>
<name>A0ABT8EAI0_9BACL</name>
<comment type="caution">
    <text evidence="1">The sequence shown here is derived from an EMBL/GenBank/DDBJ whole genome shotgun (WGS) entry which is preliminary data.</text>
</comment>
<proteinExistence type="predicted"/>
<protein>
    <submittedName>
        <fullName evidence="1">MBL fold metallo-hydrolase</fullName>
    </submittedName>
</protein>
<dbReference type="RefSeq" id="WP_290401047.1">
    <property type="nucleotide sequence ID" value="NZ_JAUHLN010000004.1"/>
</dbReference>
<dbReference type="InterPro" id="IPR052159">
    <property type="entry name" value="Competence_DNA_uptake"/>
</dbReference>
<accession>A0ABT8EAI0</accession>
<keyword evidence="2" id="KW-1185">Reference proteome</keyword>
<dbReference type="SUPFAM" id="SSF56281">
    <property type="entry name" value="Metallo-hydrolase/oxidoreductase"/>
    <property type="match status" value="1"/>
</dbReference>
<sequence>MSTLKVLNVGQGDSSILSIEKGCLYNEHDIYIDLGNGQYDVSQAGAPLHNKILILSHAHQDHIGGLLFFINSLGHKNGLKEIWMPLFFEEISLITDKILNLRGIQNVSYINGAFLSAKNTVSAFHLLHKLSKSTSIKMIGIYEGRRSCNHFDFFHPLLDPETILGLTEKEITEYINKLEKSNFAEIRQWFSEPYAQELINILERHRFRDGIEHLFFNNLEISNFSSLRTRFSYGLLLKLRESIVKFVEKPSDSSFIAIFNVLKKSSNDCSIVFKFIKNKLDVLFTGDISKKILTYLTIKHSLTATVLKIPHHGSKHNLNKKTLKLINPTYAIISHGNKKFGRQSDPHPNKEIIEMLESLNVSTLYTNDVIKNEKILIKKPSNINFGPHIEYFDKY</sequence>
<dbReference type="Gene3D" id="3.60.15.10">
    <property type="entry name" value="Ribonuclease Z/Hydroxyacylglutathione hydrolase-like"/>
    <property type="match status" value="1"/>
</dbReference>
<organism evidence="1 2">
    <name type="scientific">Fictibacillus terranigra</name>
    <dbReference type="NCBI Taxonomy" id="3058424"/>
    <lineage>
        <taxon>Bacteria</taxon>
        <taxon>Bacillati</taxon>
        <taxon>Bacillota</taxon>
        <taxon>Bacilli</taxon>
        <taxon>Bacillales</taxon>
        <taxon>Fictibacillaceae</taxon>
        <taxon>Fictibacillus</taxon>
    </lineage>
</organism>
<dbReference type="Proteomes" id="UP001168694">
    <property type="component" value="Unassembled WGS sequence"/>
</dbReference>
<dbReference type="PANTHER" id="PTHR30619:SF1">
    <property type="entry name" value="RECOMBINATION PROTEIN 2"/>
    <property type="match status" value="1"/>
</dbReference>
<dbReference type="EMBL" id="JAUHLN010000004">
    <property type="protein sequence ID" value="MDN4074921.1"/>
    <property type="molecule type" value="Genomic_DNA"/>
</dbReference>